<keyword evidence="1" id="KW-0472">Membrane</keyword>
<name>A0ABX5CLW2_9ALTE</name>
<evidence type="ECO:0000256" key="1">
    <source>
        <dbReference type="SAM" id="Phobius"/>
    </source>
</evidence>
<gene>
    <name evidence="2" type="ORF">C6Y39_13060</name>
</gene>
<dbReference type="Proteomes" id="UP000239539">
    <property type="component" value="Unassembled WGS sequence"/>
</dbReference>
<dbReference type="RefSeq" id="WP_105931690.1">
    <property type="nucleotide sequence ID" value="NZ_PVNO01000026.1"/>
</dbReference>
<organism evidence="2 3">
    <name type="scientific">Alteromonas gracilis</name>
    <dbReference type="NCBI Taxonomy" id="1479524"/>
    <lineage>
        <taxon>Bacteria</taxon>
        <taxon>Pseudomonadati</taxon>
        <taxon>Pseudomonadota</taxon>
        <taxon>Gammaproteobacteria</taxon>
        <taxon>Alteromonadales</taxon>
        <taxon>Alteromonadaceae</taxon>
        <taxon>Alteromonas/Salinimonas group</taxon>
        <taxon>Alteromonas</taxon>
    </lineage>
</organism>
<feature type="transmembrane region" description="Helical" evidence="1">
    <location>
        <begin position="20"/>
        <end position="42"/>
    </location>
</feature>
<evidence type="ECO:0000313" key="3">
    <source>
        <dbReference type="Proteomes" id="UP000239539"/>
    </source>
</evidence>
<dbReference type="EMBL" id="PVNO01000026">
    <property type="protein sequence ID" value="PRO68554.1"/>
    <property type="molecule type" value="Genomic_DNA"/>
</dbReference>
<dbReference type="PROSITE" id="PS00409">
    <property type="entry name" value="PROKAR_NTER_METHYL"/>
    <property type="match status" value="1"/>
</dbReference>
<reference evidence="3" key="1">
    <citation type="journal article" date="2020" name="Int. J. Syst. Evol. Microbiol.">
        <title>Alteromonas alba sp. nov., a marine bacterium isolated from the seawater of the West Pacific Ocean.</title>
        <authorList>
            <person name="Sun C."/>
            <person name="Wu Y.-H."/>
            <person name="Xamxidin M."/>
            <person name="Cheng H."/>
            <person name="Xu X.-W."/>
        </authorList>
    </citation>
    <scope>NUCLEOTIDE SEQUENCE [LARGE SCALE GENOMIC DNA]</scope>
    <source>
        <strain evidence="3">9a2</strain>
    </source>
</reference>
<dbReference type="Pfam" id="PF07963">
    <property type="entry name" value="N_methyl"/>
    <property type="match status" value="1"/>
</dbReference>
<dbReference type="InterPro" id="IPR012902">
    <property type="entry name" value="N_methyl_site"/>
</dbReference>
<comment type="caution">
    <text evidence="2">The sequence shown here is derived from an EMBL/GenBank/DDBJ whole genome shotgun (WGS) entry which is preliminary data.</text>
</comment>
<evidence type="ECO:0000313" key="2">
    <source>
        <dbReference type="EMBL" id="PRO68554.1"/>
    </source>
</evidence>
<keyword evidence="1" id="KW-1133">Transmembrane helix</keyword>
<protein>
    <submittedName>
        <fullName evidence="2">Prepilin-type cleavage/methylation domain-containing protein</fullName>
    </submittedName>
</protein>
<proteinExistence type="predicted"/>
<dbReference type="Gene3D" id="3.30.700.10">
    <property type="entry name" value="Glycoprotein, Type 4 Pilin"/>
    <property type="match status" value="1"/>
</dbReference>
<sequence length="184" mass="20587">MAFWTIRNEKNENGPPDKVAGLSLLELLVSLLILSILSLLTVPSFQRWQEKNAFKYFATRVTELAKQTRIHSLAQQKTFYLIAKIETDNCLLISNEQDCSCASYQTCALNEASYWELPTAWNTKLSTVGSTDKTVAFNKHGTLNFGSNTTFTLSSEHFNAKVTFSSLGRIRLCSEQSFVGIAPC</sequence>
<dbReference type="SUPFAM" id="SSF54523">
    <property type="entry name" value="Pili subunits"/>
    <property type="match status" value="1"/>
</dbReference>
<accession>A0ABX5CLW2</accession>
<keyword evidence="3" id="KW-1185">Reference proteome</keyword>
<dbReference type="InterPro" id="IPR045584">
    <property type="entry name" value="Pilin-like"/>
</dbReference>
<keyword evidence="1" id="KW-0812">Transmembrane</keyword>